<organism evidence="3 5">
    <name type="scientific">Pseudomonas brassicae</name>
    <dbReference type="NCBI Taxonomy" id="2708063"/>
    <lineage>
        <taxon>Bacteria</taxon>
        <taxon>Pseudomonadati</taxon>
        <taxon>Pseudomonadota</taxon>
        <taxon>Gammaproteobacteria</taxon>
        <taxon>Pseudomonadales</taxon>
        <taxon>Pseudomonadaceae</taxon>
        <taxon>Pseudomonas</taxon>
    </lineage>
</organism>
<dbReference type="AlphaFoldDB" id="A0A6B3NSF8"/>
<dbReference type="EMBL" id="JAAHBV010000347">
    <property type="protein sequence ID" value="NER61107.1"/>
    <property type="molecule type" value="Genomic_DNA"/>
</dbReference>
<evidence type="ECO:0000313" key="2">
    <source>
        <dbReference type="EMBL" id="NER61107.1"/>
    </source>
</evidence>
<dbReference type="RefSeq" id="WP_163941574.1">
    <property type="nucleotide sequence ID" value="NZ_JAAHBU010000042.1"/>
</dbReference>
<dbReference type="Proteomes" id="UP000480410">
    <property type="component" value="Unassembled WGS sequence"/>
</dbReference>
<evidence type="ECO:0000313" key="3">
    <source>
        <dbReference type="EMBL" id="NER63210.1"/>
    </source>
</evidence>
<evidence type="ECO:0000313" key="4">
    <source>
        <dbReference type="Proteomes" id="UP000480410"/>
    </source>
</evidence>
<sequence length="185" mass="19913">MPSALSQLNALPGRTKAIACVVFAIANLVFASLYLANWRHYEAPDYRRWVQLQGAVTSEGAVWKQDRSLVQFGAKFQVPGDPQPQRRPAYADRQAFALAGLRIGTPVALTIEVTPGGAVLRELATLQGQVLFDDSLHHHVVTAANDAARYAIVAGVCMALLGLIGALILWLRRPSNAAVKHPGAP</sequence>
<accession>A0A6B3NSF8</accession>
<proteinExistence type="predicted"/>
<evidence type="ECO:0000313" key="5">
    <source>
        <dbReference type="Proteomes" id="UP000482634"/>
    </source>
</evidence>
<dbReference type="EMBL" id="JAAHBU010000042">
    <property type="protein sequence ID" value="NER63210.1"/>
    <property type="molecule type" value="Genomic_DNA"/>
</dbReference>
<feature type="transmembrane region" description="Helical" evidence="1">
    <location>
        <begin position="17"/>
        <end position="36"/>
    </location>
</feature>
<name>A0A6B3NSF8_9PSED</name>
<keyword evidence="1" id="KW-0812">Transmembrane</keyword>
<comment type="caution">
    <text evidence="3">The sequence shown here is derived from an EMBL/GenBank/DDBJ whole genome shotgun (WGS) entry which is preliminary data.</text>
</comment>
<keyword evidence="1" id="KW-0472">Membrane</keyword>
<keyword evidence="1" id="KW-1133">Transmembrane helix</keyword>
<feature type="transmembrane region" description="Helical" evidence="1">
    <location>
        <begin position="150"/>
        <end position="171"/>
    </location>
</feature>
<keyword evidence="5" id="KW-1185">Reference proteome</keyword>
<protein>
    <submittedName>
        <fullName evidence="3">Uncharacterized protein</fullName>
    </submittedName>
</protein>
<evidence type="ECO:0000256" key="1">
    <source>
        <dbReference type="SAM" id="Phobius"/>
    </source>
</evidence>
<dbReference type="Proteomes" id="UP000482634">
    <property type="component" value="Unassembled WGS sequence"/>
</dbReference>
<gene>
    <name evidence="2" type="ORF">G3435_16265</name>
    <name evidence="3" type="ORF">G3436_04020</name>
</gene>
<reference evidence="4 5" key="1">
    <citation type="submission" date="2020-02" db="EMBL/GenBank/DDBJ databases">
        <title>Broccoli isolated Pseudomonas sp.</title>
        <authorList>
            <person name="Fujikawa T."/>
            <person name="Sawada H."/>
        </authorList>
    </citation>
    <scope>NUCLEOTIDE SEQUENCE [LARGE SCALE GENOMIC DNA]</scope>
    <source>
        <strain evidence="3 5">MAFF212427</strain>
        <strain evidence="2 4">MAFF212428</strain>
    </source>
</reference>
<accession>A0A6M0D0M2</accession>